<gene>
    <name evidence="2" type="ORF">R3P38DRAFT_2575985</name>
</gene>
<keyword evidence="3" id="KW-1185">Reference proteome</keyword>
<dbReference type="Proteomes" id="UP001362999">
    <property type="component" value="Unassembled WGS sequence"/>
</dbReference>
<dbReference type="Pfam" id="PF20231">
    <property type="entry name" value="DUF6589"/>
    <property type="match status" value="1"/>
</dbReference>
<dbReference type="InterPro" id="IPR046496">
    <property type="entry name" value="DUF6589"/>
</dbReference>
<proteinExistence type="predicted"/>
<name>A0AAV9ZJM1_9AGAR</name>
<sequence>SRHVTELYYLPTYDQEQGSTRGNMLVLQHYFLEVLRIPKDVFERIMFFVLGDRLTTARDRAAQDQRALDRSEYRADHLSSIAVTSGLMHQCLNFIENVGKNYWGDSGDLISLTDLKNVLPNREEINLRKFDFYAWLRFLDVILRSLIVRASMVSLNLSTITALAKCKLKDFDAFQQLCTTIADTFLLPPVDRLEAEGIRKMRGNTISGNAVLLTHDLMTLREMRHAIKHGHPSRVRRMLKYWAPMFYAGGSYNYAHETMELLHNIIHDWPTQTAEILEAGMIFNTRGEADTVVTVLTHTSDNPYSAVTHTFLAPPSWFAVKWRP</sequence>
<dbReference type="EMBL" id="JAWWNJ010000138">
    <property type="protein sequence ID" value="KAK6984408.1"/>
    <property type="molecule type" value="Genomic_DNA"/>
</dbReference>
<evidence type="ECO:0000313" key="2">
    <source>
        <dbReference type="EMBL" id="KAK6984408.1"/>
    </source>
</evidence>
<organism evidence="2 3">
    <name type="scientific">Favolaschia claudopus</name>
    <dbReference type="NCBI Taxonomy" id="2862362"/>
    <lineage>
        <taxon>Eukaryota</taxon>
        <taxon>Fungi</taxon>
        <taxon>Dikarya</taxon>
        <taxon>Basidiomycota</taxon>
        <taxon>Agaricomycotina</taxon>
        <taxon>Agaricomycetes</taxon>
        <taxon>Agaricomycetidae</taxon>
        <taxon>Agaricales</taxon>
        <taxon>Marasmiineae</taxon>
        <taxon>Mycenaceae</taxon>
        <taxon>Favolaschia</taxon>
    </lineage>
</organism>
<feature type="domain" description="DUF6589" evidence="1">
    <location>
        <begin position="3"/>
        <end position="292"/>
    </location>
</feature>
<protein>
    <recommendedName>
        <fullName evidence="1">DUF6589 domain-containing protein</fullName>
    </recommendedName>
</protein>
<feature type="non-terminal residue" evidence="2">
    <location>
        <position position="1"/>
    </location>
</feature>
<evidence type="ECO:0000259" key="1">
    <source>
        <dbReference type="Pfam" id="PF20231"/>
    </source>
</evidence>
<comment type="caution">
    <text evidence="2">The sequence shown here is derived from an EMBL/GenBank/DDBJ whole genome shotgun (WGS) entry which is preliminary data.</text>
</comment>
<accession>A0AAV9ZJM1</accession>
<dbReference type="AlphaFoldDB" id="A0AAV9ZJM1"/>
<reference evidence="2 3" key="1">
    <citation type="journal article" date="2024" name="J Genomics">
        <title>Draft genome sequencing and assembly of Favolaschia claudopus CIRM-BRFM 2984 isolated from oak limbs.</title>
        <authorList>
            <person name="Navarro D."/>
            <person name="Drula E."/>
            <person name="Chaduli D."/>
            <person name="Cazenave R."/>
            <person name="Ahrendt S."/>
            <person name="Wang J."/>
            <person name="Lipzen A."/>
            <person name="Daum C."/>
            <person name="Barry K."/>
            <person name="Grigoriev I.V."/>
            <person name="Favel A."/>
            <person name="Rosso M.N."/>
            <person name="Martin F."/>
        </authorList>
    </citation>
    <scope>NUCLEOTIDE SEQUENCE [LARGE SCALE GENOMIC DNA]</scope>
    <source>
        <strain evidence="2 3">CIRM-BRFM 2984</strain>
    </source>
</reference>
<evidence type="ECO:0000313" key="3">
    <source>
        <dbReference type="Proteomes" id="UP001362999"/>
    </source>
</evidence>